<gene>
    <name evidence="2" type="ORF">KP509_25G026700</name>
</gene>
<reference evidence="2" key="1">
    <citation type="submission" date="2021-08" db="EMBL/GenBank/DDBJ databases">
        <title>WGS assembly of Ceratopteris richardii.</title>
        <authorList>
            <person name="Marchant D.B."/>
            <person name="Chen G."/>
            <person name="Jenkins J."/>
            <person name="Shu S."/>
            <person name="Leebens-Mack J."/>
            <person name="Grimwood J."/>
            <person name="Schmutz J."/>
            <person name="Soltis P."/>
            <person name="Soltis D."/>
            <person name="Chen Z.-H."/>
        </authorList>
    </citation>
    <scope>NUCLEOTIDE SEQUENCE</scope>
    <source>
        <strain evidence="2">Whitten #5841</strain>
        <tissue evidence="2">Leaf</tissue>
    </source>
</reference>
<keyword evidence="3" id="KW-1185">Reference proteome</keyword>
<organism evidence="2 3">
    <name type="scientific">Ceratopteris richardii</name>
    <name type="common">Triangle waterfern</name>
    <dbReference type="NCBI Taxonomy" id="49495"/>
    <lineage>
        <taxon>Eukaryota</taxon>
        <taxon>Viridiplantae</taxon>
        <taxon>Streptophyta</taxon>
        <taxon>Embryophyta</taxon>
        <taxon>Tracheophyta</taxon>
        <taxon>Polypodiopsida</taxon>
        <taxon>Polypodiidae</taxon>
        <taxon>Polypodiales</taxon>
        <taxon>Pteridineae</taxon>
        <taxon>Pteridaceae</taxon>
        <taxon>Parkerioideae</taxon>
        <taxon>Ceratopteris</taxon>
    </lineage>
</organism>
<keyword evidence="1" id="KW-0472">Membrane</keyword>
<protein>
    <submittedName>
        <fullName evidence="2">Uncharacterized protein</fullName>
    </submittedName>
</protein>
<dbReference type="OrthoDB" id="2057912at2759"/>
<proteinExistence type="predicted"/>
<evidence type="ECO:0000256" key="1">
    <source>
        <dbReference type="SAM" id="Phobius"/>
    </source>
</evidence>
<evidence type="ECO:0000313" key="2">
    <source>
        <dbReference type="EMBL" id="KAH7298097.1"/>
    </source>
</evidence>
<dbReference type="AlphaFoldDB" id="A0A8T2RR07"/>
<dbReference type="EMBL" id="CM035430">
    <property type="protein sequence ID" value="KAH7298097.1"/>
    <property type="molecule type" value="Genomic_DNA"/>
</dbReference>
<dbReference type="Proteomes" id="UP000825935">
    <property type="component" value="Chromosome 25"/>
</dbReference>
<accession>A0A8T2RR07</accession>
<keyword evidence="1" id="KW-1133">Transmembrane helix</keyword>
<name>A0A8T2RR07_CERRI</name>
<sequence>MASCYSKCFYPCRIWSNVDFQSARRDNTTSSDRSMICTSTHSNECHNHHEQQGANDDVFRRTRKTLRVSICLKLTIFVGFLVVVAAGIPALILWLNAHERLVGEIERRLTTVCTLRQEQLRDYLESEMDKAHLISIRVIIKEYMANMTGVNKTMAESDLTAAVQLTSDFLFAACYDSEGHLAIATNHSAFKGTMDSKDLYAVQKSTVTITYPEKTSLGWMYSVSRAIYQPKFTPPSFNFENATVQVNEHNTRLTPHIPQSRS</sequence>
<dbReference type="EMBL" id="CM035430">
    <property type="protein sequence ID" value="KAH7298098.1"/>
    <property type="molecule type" value="Genomic_DNA"/>
</dbReference>
<feature type="transmembrane region" description="Helical" evidence="1">
    <location>
        <begin position="70"/>
        <end position="95"/>
    </location>
</feature>
<keyword evidence="1" id="KW-0812">Transmembrane</keyword>
<comment type="caution">
    <text evidence="2">The sequence shown here is derived from an EMBL/GenBank/DDBJ whole genome shotgun (WGS) entry which is preliminary data.</text>
</comment>
<evidence type="ECO:0000313" key="3">
    <source>
        <dbReference type="Proteomes" id="UP000825935"/>
    </source>
</evidence>